<name>A0A023DGP8_9BACL</name>
<organism evidence="1 2">
    <name type="scientific">Parageobacillus caldoxylosilyticus NBRC 107762</name>
    <dbReference type="NCBI Taxonomy" id="1220594"/>
    <lineage>
        <taxon>Bacteria</taxon>
        <taxon>Bacillati</taxon>
        <taxon>Bacillota</taxon>
        <taxon>Bacilli</taxon>
        <taxon>Bacillales</taxon>
        <taxon>Anoxybacillaceae</taxon>
        <taxon>Saccharococcus</taxon>
    </lineage>
</organism>
<evidence type="ECO:0000313" key="2">
    <source>
        <dbReference type="Proteomes" id="UP000023561"/>
    </source>
</evidence>
<proteinExistence type="predicted"/>
<gene>
    <name evidence="1" type="ORF">GCA01S_045_00030</name>
</gene>
<reference evidence="1 2" key="1">
    <citation type="submission" date="2014-04" db="EMBL/GenBank/DDBJ databases">
        <title>Whole genome shotgun sequence of Geobacillus caldoxylosilyticus NBRC 107762.</title>
        <authorList>
            <person name="Hosoyama A."/>
            <person name="Hosoyama Y."/>
            <person name="Katano-Makiyama Y."/>
            <person name="Tsuchikane K."/>
            <person name="Ohji S."/>
            <person name="Ichikawa N."/>
            <person name="Yamazoe A."/>
            <person name="Fujita N."/>
        </authorList>
    </citation>
    <scope>NUCLEOTIDE SEQUENCE [LARGE SCALE GENOMIC DNA]</scope>
    <source>
        <strain evidence="1 2">NBRC 107762</strain>
    </source>
</reference>
<sequence length="59" mass="7157">MNIDAQHFMFWQPGNIEAHRRKDLLYKNICLIYEYMFLYFVKEVKRKLGNEEESEGRGG</sequence>
<dbReference type="EMBL" id="BAWO01000045">
    <property type="protein sequence ID" value="GAJ40474.1"/>
    <property type="molecule type" value="Genomic_DNA"/>
</dbReference>
<protein>
    <submittedName>
        <fullName evidence="1">Uncharacterized protein</fullName>
    </submittedName>
</protein>
<comment type="caution">
    <text evidence="1">The sequence shown here is derived from an EMBL/GenBank/DDBJ whole genome shotgun (WGS) entry which is preliminary data.</text>
</comment>
<dbReference type="Proteomes" id="UP000023561">
    <property type="component" value="Unassembled WGS sequence"/>
</dbReference>
<evidence type="ECO:0000313" key="1">
    <source>
        <dbReference type="EMBL" id="GAJ40474.1"/>
    </source>
</evidence>
<keyword evidence="2" id="KW-1185">Reference proteome</keyword>
<dbReference type="AlphaFoldDB" id="A0A023DGP8"/>
<accession>A0A023DGP8</accession>